<comment type="subcellular location">
    <subcellularLocation>
        <location evidence="1 6">Nucleus</location>
    </subcellularLocation>
</comment>
<feature type="compositionally biased region" description="Low complexity" evidence="7">
    <location>
        <begin position="130"/>
        <end position="143"/>
    </location>
</feature>
<keyword evidence="6" id="KW-0010">Activator</keyword>
<dbReference type="STRING" id="554055.A0A2P6VGZ0"/>
<sequence length="398" mass="40543">MAVNEGAKRKSVQDAIDRVLFKINELEAILGQFEGQNELLHAKLNEYIEEMIKLEGVKDCMTAVGVPIEMAEELLRALDEGTNPDTFTVQVFRDSLAANQASKGKVEAFRQLRQQVMEGVQHSSRRRQTVAGAVVGSKASASPPADPSRRRQTMAGFGSGSKAPPPASPTGTPFYGKAAALAGGKPSRLGRTSSAGSDAPATSHWSISAVAPSQAAPATACTDIIHATLMALPQSPCCELTISTPPATVCRPSASAASPPASPLSPFAALAADSPPAALRLRTAAADSPPAAPLATSTAPSETTAAIDRAIDACIAEFFGASVCAVDAVAAVAAVGAWPTVDLELTAEEPPVPHAAPLALAPRTRGPAALLSGAAAGLRSLARKLAALSCVAKPAVAA</sequence>
<dbReference type="InterPro" id="IPR019145">
    <property type="entry name" value="Mediator_Med10"/>
</dbReference>
<proteinExistence type="inferred from homology"/>
<feature type="region of interest" description="Disordered" evidence="7">
    <location>
        <begin position="118"/>
        <end position="202"/>
    </location>
</feature>
<comment type="caution">
    <text evidence="8">The sequence shown here is derived from an EMBL/GenBank/DDBJ whole genome shotgun (WGS) entry which is preliminary data.</text>
</comment>
<dbReference type="Proteomes" id="UP000239649">
    <property type="component" value="Unassembled WGS sequence"/>
</dbReference>
<comment type="function">
    <text evidence="6">Component of the Mediator complex, a coactivator involved in the regulated transcription of nearly all RNA polymerase II-dependent genes. Mediator functions as a bridge to convey information from gene-specific regulatory proteins to the basal RNA polymerase II transcription machinery. Mediator is recruited to promoters by direct interactions with regulatory proteins and serves as a scaffold for the assembly of a functional preinitiation complex with RNA polymerase II and the general transcription factors.</text>
</comment>
<keyword evidence="5 6" id="KW-0539">Nucleus</keyword>
<dbReference type="GO" id="GO:0003712">
    <property type="term" value="F:transcription coregulator activity"/>
    <property type="evidence" value="ECO:0007669"/>
    <property type="project" value="InterPro"/>
</dbReference>
<protein>
    <recommendedName>
        <fullName evidence="6">Mediator of RNA polymerase II transcription subunit 10</fullName>
    </recommendedName>
    <alternativeName>
        <fullName evidence="6">Mediator complex subunit 10</fullName>
    </alternativeName>
</protein>
<keyword evidence="4 6" id="KW-0804">Transcription</keyword>
<evidence type="ECO:0000313" key="9">
    <source>
        <dbReference type="Proteomes" id="UP000239649"/>
    </source>
</evidence>
<dbReference type="Pfam" id="PF09748">
    <property type="entry name" value="Med10"/>
    <property type="match status" value="1"/>
</dbReference>
<evidence type="ECO:0000256" key="6">
    <source>
        <dbReference type="RuleBase" id="RU364146"/>
    </source>
</evidence>
<evidence type="ECO:0000256" key="3">
    <source>
        <dbReference type="ARBA" id="ARBA00023015"/>
    </source>
</evidence>
<accession>A0A2P6VGZ0</accession>
<gene>
    <name evidence="6" type="primary">MED10</name>
    <name evidence="8" type="ORF">C2E20_3318</name>
</gene>
<evidence type="ECO:0000256" key="7">
    <source>
        <dbReference type="SAM" id="MobiDB-lite"/>
    </source>
</evidence>
<evidence type="ECO:0000256" key="2">
    <source>
        <dbReference type="ARBA" id="ARBA00005389"/>
    </source>
</evidence>
<reference evidence="8 9" key="1">
    <citation type="journal article" date="2018" name="Plant J.">
        <title>Genome sequences of Chlorella sorokiniana UTEX 1602 and Micractinium conductrix SAG 241.80: implications to maltose excretion by a green alga.</title>
        <authorList>
            <person name="Arriola M.B."/>
            <person name="Velmurugan N."/>
            <person name="Zhang Y."/>
            <person name="Plunkett M.H."/>
            <person name="Hondzo H."/>
            <person name="Barney B.M."/>
        </authorList>
    </citation>
    <scope>NUCLEOTIDE SEQUENCE [LARGE SCALE GENOMIC DNA]</scope>
    <source>
        <strain evidence="8 9">SAG 241.80</strain>
    </source>
</reference>
<evidence type="ECO:0000313" key="8">
    <source>
        <dbReference type="EMBL" id="PSC73347.1"/>
    </source>
</evidence>
<evidence type="ECO:0000256" key="1">
    <source>
        <dbReference type="ARBA" id="ARBA00004123"/>
    </source>
</evidence>
<keyword evidence="9" id="KW-1185">Reference proteome</keyword>
<dbReference type="AlphaFoldDB" id="A0A2P6VGZ0"/>
<dbReference type="GO" id="GO:0006357">
    <property type="term" value="P:regulation of transcription by RNA polymerase II"/>
    <property type="evidence" value="ECO:0007669"/>
    <property type="project" value="InterPro"/>
</dbReference>
<dbReference type="GO" id="GO:0016592">
    <property type="term" value="C:mediator complex"/>
    <property type="evidence" value="ECO:0007669"/>
    <property type="project" value="InterPro"/>
</dbReference>
<dbReference type="EMBL" id="LHPF02000007">
    <property type="protein sequence ID" value="PSC73347.1"/>
    <property type="molecule type" value="Genomic_DNA"/>
</dbReference>
<keyword evidence="3 6" id="KW-0805">Transcription regulation</keyword>
<organism evidence="8 9">
    <name type="scientific">Micractinium conductrix</name>
    <dbReference type="NCBI Taxonomy" id="554055"/>
    <lineage>
        <taxon>Eukaryota</taxon>
        <taxon>Viridiplantae</taxon>
        <taxon>Chlorophyta</taxon>
        <taxon>core chlorophytes</taxon>
        <taxon>Trebouxiophyceae</taxon>
        <taxon>Chlorellales</taxon>
        <taxon>Chlorellaceae</taxon>
        <taxon>Chlorella clade</taxon>
        <taxon>Micractinium</taxon>
    </lineage>
</organism>
<dbReference type="OrthoDB" id="337270at2759"/>
<evidence type="ECO:0000256" key="5">
    <source>
        <dbReference type="ARBA" id="ARBA00023242"/>
    </source>
</evidence>
<comment type="similarity">
    <text evidence="2 6">Belongs to the Mediator complex subunit 10 family.</text>
</comment>
<evidence type="ECO:0000256" key="4">
    <source>
        <dbReference type="ARBA" id="ARBA00023163"/>
    </source>
</evidence>
<name>A0A2P6VGZ0_9CHLO</name>
<comment type="subunit">
    <text evidence="6">Component of the Mediator complex.</text>
</comment>